<dbReference type="EMBL" id="JARAFO010000506">
    <property type="protein sequence ID" value="MDE1455478.1"/>
    <property type="molecule type" value="Genomic_DNA"/>
</dbReference>
<evidence type="ECO:0000313" key="1">
    <source>
        <dbReference type="EMBL" id="MDE1455478.1"/>
    </source>
</evidence>
<feature type="non-terminal residue" evidence="1">
    <location>
        <position position="1"/>
    </location>
</feature>
<dbReference type="AlphaFoldDB" id="A0AAW6KL99"/>
<protein>
    <submittedName>
        <fullName evidence="1">TetR/AcrR family transcriptional regulator</fullName>
    </submittedName>
</protein>
<gene>
    <name evidence="1" type="ORF">PVN32_25635</name>
</gene>
<dbReference type="SUPFAM" id="SSF48498">
    <property type="entry name" value="Tetracyclin repressor-like, C-terminal domain"/>
    <property type="match status" value="1"/>
</dbReference>
<organism evidence="1 2">
    <name type="scientific">Bacillus paralicheniformis</name>
    <dbReference type="NCBI Taxonomy" id="1648923"/>
    <lineage>
        <taxon>Bacteria</taxon>
        <taxon>Bacillati</taxon>
        <taxon>Bacillota</taxon>
        <taxon>Bacilli</taxon>
        <taxon>Bacillales</taxon>
        <taxon>Bacillaceae</taxon>
        <taxon>Bacillus</taxon>
    </lineage>
</organism>
<dbReference type="InterPro" id="IPR036271">
    <property type="entry name" value="Tet_transcr_reg_TetR-rel_C_sf"/>
</dbReference>
<proteinExistence type="predicted"/>
<comment type="caution">
    <text evidence="1">The sequence shown here is derived from an EMBL/GenBank/DDBJ whole genome shotgun (WGS) entry which is preliminary data.</text>
</comment>
<dbReference type="Gene3D" id="1.10.357.10">
    <property type="entry name" value="Tetracycline Repressor, domain 2"/>
    <property type="match status" value="1"/>
</dbReference>
<evidence type="ECO:0000313" key="2">
    <source>
        <dbReference type="Proteomes" id="UP001216709"/>
    </source>
</evidence>
<accession>A0AAW6KL99</accession>
<reference evidence="1" key="1">
    <citation type="submission" date="2022-12" db="EMBL/GenBank/DDBJ databases">
        <title>Draft Genome Sequences of Bacillus licheniformis and Bacillus paralicheniformis strains isolated from Irish skim milk powders.</title>
        <authorList>
            <person name="Lourenco A."/>
            <person name="Li F."/>
            <person name="Geraldine D."/>
            <person name="Tobin J.T."/>
            <person name="Butler F."/>
            <person name="Jordan K."/>
            <person name="Obrien T."/>
        </authorList>
    </citation>
    <scope>NUCLEOTIDE SEQUENCE</scope>
    <source>
        <strain evidence="1">3370</strain>
    </source>
</reference>
<name>A0AAW6KL99_9BACI</name>
<sequence length="77" mass="8565">KDLTLALKENLKAEQELGYFRSGLEMETVAECLTGMIEHLADTYLLDGSKDPSSLAKQVTDLLIHGMLVHPQHPETE</sequence>
<dbReference type="Proteomes" id="UP001216709">
    <property type="component" value="Unassembled WGS sequence"/>
</dbReference>